<keyword evidence="2" id="KW-0732">Signal</keyword>
<evidence type="ECO:0000313" key="4">
    <source>
        <dbReference type="Proteomes" id="UP001162131"/>
    </source>
</evidence>
<reference evidence="3" key="1">
    <citation type="submission" date="2021-09" db="EMBL/GenBank/DDBJ databases">
        <authorList>
            <consortium name="AG Swart"/>
            <person name="Singh M."/>
            <person name="Singh A."/>
            <person name="Seah K."/>
            <person name="Emmerich C."/>
        </authorList>
    </citation>
    <scope>NUCLEOTIDE SEQUENCE</scope>
    <source>
        <strain evidence="3">ATCC30299</strain>
    </source>
</reference>
<evidence type="ECO:0000256" key="1">
    <source>
        <dbReference type="SAM" id="Phobius"/>
    </source>
</evidence>
<evidence type="ECO:0000256" key="2">
    <source>
        <dbReference type="SAM" id="SignalP"/>
    </source>
</evidence>
<feature type="chain" id="PRO_5043684154" evidence="2">
    <location>
        <begin position="17"/>
        <end position="95"/>
    </location>
</feature>
<keyword evidence="4" id="KW-1185">Reference proteome</keyword>
<feature type="signal peptide" evidence="2">
    <location>
        <begin position="1"/>
        <end position="16"/>
    </location>
</feature>
<sequence length="95" mass="10452">MKVLLLFLLEYSTISGAAIGFEVTESTIDSESTDLCFFWRSSCSSGAIIGAISNLSTVFLSIIVIISLEKHGWTSALLNKSNTWNFVFICFSEDL</sequence>
<keyword evidence="1" id="KW-0472">Membrane</keyword>
<proteinExistence type="predicted"/>
<dbReference type="EMBL" id="CAJZBQ010000044">
    <property type="protein sequence ID" value="CAG9327975.1"/>
    <property type="molecule type" value="Genomic_DNA"/>
</dbReference>
<protein>
    <submittedName>
        <fullName evidence="3">Uncharacterized protein</fullName>
    </submittedName>
</protein>
<keyword evidence="1" id="KW-0812">Transmembrane</keyword>
<keyword evidence="1" id="KW-1133">Transmembrane helix</keyword>
<evidence type="ECO:0000313" key="3">
    <source>
        <dbReference type="EMBL" id="CAG9327975.1"/>
    </source>
</evidence>
<gene>
    <name evidence="3" type="ORF">BSTOLATCC_MIC44595</name>
</gene>
<accession>A0AAU9JSS2</accession>
<dbReference type="AlphaFoldDB" id="A0AAU9JSS2"/>
<dbReference type="Proteomes" id="UP001162131">
    <property type="component" value="Unassembled WGS sequence"/>
</dbReference>
<name>A0AAU9JSS2_9CILI</name>
<comment type="caution">
    <text evidence="3">The sequence shown here is derived from an EMBL/GenBank/DDBJ whole genome shotgun (WGS) entry which is preliminary data.</text>
</comment>
<feature type="transmembrane region" description="Helical" evidence="1">
    <location>
        <begin position="44"/>
        <end position="68"/>
    </location>
</feature>
<organism evidence="3 4">
    <name type="scientific">Blepharisma stoltei</name>
    <dbReference type="NCBI Taxonomy" id="1481888"/>
    <lineage>
        <taxon>Eukaryota</taxon>
        <taxon>Sar</taxon>
        <taxon>Alveolata</taxon>
        <taxon>Ciliophora</taxon>
        <taxon>Postciliodesmatophora</taxon>
        <taxon>Heterotrichea</taxon>
        <taxon>Heterotrichida</taxon>
        <taxon>Blepharismidae</taxon>
        <taxon>Blepharisma</taxon>
    </lineage>
</organism>